<organism evidence="2 3">
    <name type="scientific">Cetraspora pellucida</name>
    <dbReference type="NCBI Taxonomy" id="1433469"/>
    <lineage>
        <taxon>Eukaryota</taxon>
        <taxon>Fungi</taxon>
        <taxon>Fungi incertae sedis</taxon>
        <taxon>Mucoromycota</taxon>
        <taxon>Glomeromycotina</taxon>
        <taxon>Glomeromycetes</taxon>
        <taxon>Diversisporales</taxon>
        <taxon>Gigasporaceae</taxon>
        <taxon>Cetraspora</taxon>
    </lineage>
</organism>
<evidence type="ECO:0000313" key="3">
    <source>
        <dbReference type="Proteomes" id="UP000789759"/>
    </source>
</evidence>
<feature type="non-terminal residue" evidence="2">
    <location>
        <position position="1"/>
    </location>
</feature>
<protein>
    <submittedName>
        <fullName evidence="2">9237_t:CDS:1</fullName>
    </submittedName>
</protein>
<reference evidence="2" key="1">
    <citation type="submission" date="2021-06" db="EMBL/GenBank/DDBJ databases">
        <authorList>
            <person name="Kallberg Y."/>
            <person name="Tangrot J."/>
            <person name="Rosling A."/>
        </authorList>
    </citation>
    <scope>NUCLEOTIDE SEQUENCE</scope>
    <source>
        <strain evidence="2">FL966</strain>
    </source>
</reference>
<evidence type="ECO:0000256" key="1">
    <source>
        <dbReference type="SAM" id="MobiDB-lite"/>
    </source>
</evidence>
<comment type="caution">
    <text evidence="2">The sequence shown here is derived from an EMBL/GenBank/DDBJ whole genome shotgun (WGS) entry which is preliminary data.</text>
</comment>
<sequence length="227" mass="25931">MLCYGNTIVKINQVQQSIRENINSIIEDNDIELVMFVPINVDERDPNIATLTHHNINKEPNSNNCPLKISLVSVSQNEPQEAKNDENAIIKTLVKDYSKESMLFIIDEMKIIQSELYIYIRDINYVNTYLTTKKQVAESEYKKISEGTSLLKLVDSDKVELNQSDTLASRIEDLDLANISHKNGSQEGQNVSEDYEELDKSDDEEKTEESMPKNKYKKASSCSSTKR</sequence>
<gene>
    <name evidence="2" type="ORF">CPELLU_LOCUS6382</name>
</gene>
<feature type="region of interest" description="Disordered" evidence="1">
    <location>
        <begin position="180"/>
        <end position="227"/>
    </location>
</feature>
<accession>A0A9N9C5B6</accession>
<proteinExistence type="predicted"/>
<dbReference type="Proteomes" id="UP000789759">
    <property type="component" value="Unassembled WGS sequence"/>
</dbReference>
<evidence type="ECO:0000313" key="2">
    <source>
        <dbReference type="EMBL" id="CAG8587523.1"/>
    </source>
</evidence>
<dbReference type="EMBL" id="CAJVQA010003945">
    <property type="protein sequence ID" value="CAG8587523.1"/>
    <property type="molecule type" value="Genomic_DNA"/>
</dbReference>
<feature type="compositionally biased region" description="Polar residues" evidence="1">
    <location>
        <begin position="180"/>
        <end position="191"/>
    </location>
</feature>
<keyword evidence="3" id="KW-1185">Reference proteome</keyword>
<dbReference type="AlphaFoldDB" id="A0A9N9C5B6"/>
<name>A0A9N9C5B6_9GLOM</name>
<feature type="compositionally biased region" description="Acidic residues" evidence="1">
    <location>
        <begin position="193"/>
        <end position="207"/>
    </location>
</feature>